<dbReference type="Proteomes" id="UP001341259">
    <property type="component" value="Chromosome"/>
</dbReference>
<proteinExistence type="predicted"/>
<accession>A0ABZ1P348</accession>
<gene>
    <name evidence="1" type="ORF">OHB29_38905</name>
</gene>
<sequence>MTRQLVRGMGGLRCVMITRARERGWPWVGRAAGCRTTWGLHG</sequence>
<dbReference type="EMBL" id="CP107906">
    <property type="protein sequence ID" value="WUG98474.1"/>
    <property type="molecule type" value="Genomic_DNA"/>
</dbReference>
<name>A0ABZ1P348_STRVL</name>
<reference evidence="1 2" key="1">
    <citation type="submission" date="2022-10" db="EMBL/GenBank/DDBJ databases">
        <title>The complete genomes of actinobacterial strains from the NBC collection.</title>
        <authorList>
            <person name="Joergensen T.S."/>
            <person name="Alvarez Arevalo M."/>
            <person name="Sterndorff E.B."/>
            <person name="Faurdal D."/>
            <person name="Vuksanovic O."/>
            <person name="Mourched A.-S."/>
            <person name="Charusanti P."/>
            <person name="Shaw S."/>
            <person name="Blin K."/>
            <person name="Weber T."/>
        </authorList>
    </citation>
    <scope>NUCLEOTIDE SEQUENCE [LARGE SCALE GENOMIC DNA]</scope>
    <source>
        <strain evidence="1 2">NBC_00456</strain>
    </source>
</reference>
<keyword evidence="2" id="KW-1185">Reference proteome</keyword>
<protein>
    <submittedName>
        <fullName evidence="1">Uncharacterized protein</fullName>
    </submittedName>
</protein>
<dbReference type="RefSeq" id="WP_328346326.1">
    <property type="nucleotide sequence ID" value="NZ_CP107906.1"/>
</dbReference>
<organism evidence="1 2">
    <name type="scientific">Streptomyces violaceus</name>
    <name type="common">Streptomyces venezuelae</name>
    <dbReference type="NCBI Taxonomy" id="1936"/>
    <lineage>
        <taxon>Bacteria</taxon>
        <taxon>Bacillati</taxon>
        <taxon>Actinomycetota</taxon>
        <taxon>Actinomycetes</taxon>
        <taxon>Kitasatosporales</taxon>
        <taxon>Streptomycetaceae</taxon>
        <taxon>Streptomyces</taxon>
    </lineage>
</organism>
<evidence type="ECO:0000313" key="1">
    <source>
        <dbReference type="EMBL" id="WUG98474.1"/>
    </source>
</evidence>
<evidence type="ECO:0000313" key="2">
    <source>
        <dbReference type="Proteomes" id="UP001341259"/>
    </source>
</evidence>